<organism evidence="4 5">
    <name type="scientific">Candidatus Kerfeldbacteria bacterium CG15_BIG_FIL_POST_REV_8_21_14_020_45_12</name>
    <dbReference type="NCBI Taxonomy" id="2014247"/>
    <lineage>
        <taxon>Bacteria</taxon>
        <taxon>Candidatus Kerfeldiibacteriota</taxon>
    </lineage>
</organism>
<accession>A0A2M7H449</accession>
<dbReference type="Pfam" id="PF00041">
    <property type="entry name" value="fn3"/>
    <property type="match status" value="1"/>
</dbReference>
<dbReference type="PROSITE" id="PS50853">
    <property type="entry name" value="FN3"/>
    <property type="match status" value="1"/>
</dbReference>
<dbReference type="AlphaFoldDB" id="A0A2M7H449"/>
<dbReference type="InterPro" id="IPR003961">
    <property type="entry name" value="FN3_dom"/>
</dbReference>
<dbReference type="InterPro" id="IPR013783">
    <property type="entry name" value="Ig-like_fold"/>
</dbReference>
<evidence type="ECO:0000256" key="2">
    <source>
        <dbReference type="SAM" id="SignalP"/>
    </source>
</evidence>
<evidence type="ECO:0000313" key="5">
    <source>
        <dbReference type="Proteomes" id="UP000230292"/>
    </source>
</evidence>
<feature type="chain" id="PRO_5014611000" description="Fibronectin type-III domain-containing protein" evidence="2">
    <location>
        <begin position="24"/>
        <end position="382"/>
    </location>
</feature>
<feature type="region of interest" description="Disordered" evidence="1">
    <location>
        <begin position="257"/>
        <end position="286"/>
    </location>
</feature>
<comment type="caution">
    <text evidence="4">The sequence shown here is derived from an EMBL/GenBank/DDBJ whole genome shotgun (WGS) entry which is preliminary data.</text>
</comment>
<dbReference type="EMBL" id="PFGC01000031">
    <property type="protein sequence ID" value="PIW37008.1"/>
    <property type="molecule type" value="Genomic_DNA"/>
</dbReference>
<dbReference type="CDD" id="cd00063">
    <property type="entry name" value="FN3"/>
    <property type="match status" value="1"/>
</dbReference>
<dbReference type="SUPFAM" id="SSF49265">
    <property type="entry name" value="Fibronectin type III"/>
    <property type="match status" value="1"/>
</dbReference>
<feature type="compositionally biased region" description="Acidic residues" evidence="1">
    <location>
        <begin position="261"/>
        <end position="277"/>
    </location>
</feature>
<protein>
    <recommendedName>
        <fullName evidence="3">Fibronectin type-III domain-containing protein</fullName>
    </recommendedName>
</protein>
<evidence type="ECO:0000259" key="3">
    <source>
        <dbReference type="PROSITE" id="PS50853"/>
    </source>
</evidence>
<dbReference type="SMART" id="SM00060">
    <property type="entry name" value="FN3"/>
    <property type="match status" value="1"/>
</dbReference>
<gene>
    <name evidence="4" type="ORF">COW24_02495</name>
</gene>
<dbReference type="Proteomes" id="UP000230292">
    <property type="component" value="Unassembled WGS sequence"/>
</dbReference>
<proteinExistence type="predicted"/>
<feature type="domain" description="Fibronectin type-III" evidence="3">
    <location>
        <begin position="296"/>
        <end position="382"/>
    </location>
</feature>
<reference evidence="4 5" key="1">
    <citation type="submission" date="2017-09" db="EMBL/GenBank/DDBJ databases">
        <title>Depth-based differentiation of microbial function through sediment-hosted aquifers and enrichment of novel symbionts in the deep terrestrial subsurface.</title>
        <authorList>
            <person name="Probst A.J."/>
            <person name="Ladd B."/>
            <person name="Jarett J.K."/>
            <person name="Geller-Mcgrath D.E."/>
            <person name="Sieber C.M."/>
            <person name="Emerson J.B."/>
            <person name="Anantharaman K."/>
            <person name="Thomas B.C."/>
            <person name="Malmstrom R."/>
            <person name="Stieglmeier M."/>
            <person name="Klingl A."/>
            <person name="Woyke T."/>
            <person name="Ryan C.M."/>
            <person name="Banfield J.F."/>
        </authorList>
    </citation>
    <scope>NUCLEOTIDE SEQUENCE [LARGE SCALE GENOMIC DNA]</scope>
    <source>
        <strain evidence="4">CG15_BIG_FIL_POST_REV_8_21_14_020_45_12</strain>
    </source>
</reference>
<keyword evidence="2" id="KW-0732">Signal</keyword>
<sequence>MKKLLISLFLFCSMLLMPQSTQATYWSSFSIVEYLGYGEILITDGTYYYQIDYNYFDCSFDSLDEGNTLYIDTYFSPSYGDDLYYEDDYGNSYLCSVSNFPDSITFDSYTILYYLGYDGLLVSDGSYEYIVDTSYDCSFSYSDEGDVIYIDSVVYPSYGDYVYAPDSYGDFCTVSNFPDQLDLYTLNVTEVDYDTITVDLGSTTYLVDYGTGCYSTYFTYADLVAVDSYDNYLSTSDDLHTFSSTYGHSSCSISSITELPDTSDDPPATDDNSDSTDDASTVTDEISTATVEKPNKPSELTTTSVKKRRATATWNEEANTSYYKLQLKKGNKTIKKFSNVSSSKKKIGKKYLKSNKKYKFRVKACNSAGCSKWTQYKKFQTN</sequence>
<evidence type="ECO:0000256" key="1">
    <source>
        <dbReference type="SAM" id="MobiDB-lite"/>
    </source>
</evidence>
<dbReference type="InterPro" id="IPR036116">
    <property type="entry name" value="FN3_sf"/>
</dbReference>
<feature type="signal peptide" evidence="2">
    <location>
        <begin position="1"/>
        <end position="23"/>
    </location>
</feature>
<name>A0A2M7H449_9BACT</name>
<evidence type="ECO:0000313" key="4">
    <source>
        <dbReference type="EMBL" id="PIW37008.1"/>
    </source>
</evidence>
<dbReference type="Gene3D" id="2.60.40.10">
    <property type="entry name" value="Immunoglobulins"/>
    <property type="match status" value="1"/>
</dbReference>